<keyword evidence="4" id="KW-1185">Reference proteome</keyword>
<reference evidence="4" key="1">
    <citation type="journal article" date="2019" name="Int. J. Syst. Evol. Microbiol.">
        <title>The Global Catalogue of Microorganisms (GCM) 10K type strain sequencing project: providing services to taxonomists for standard genome sequencing and annotation.</title>
        <authorList>
            <consortium name="The Broad Institute Genomics Platform"/>
            <consortium name="The Broad Institute Genome Sequencing Center for Infectious Disease"/>
            <person name="Wu L."/>
            <person name="Ma J."/>
        </authorList>
    </citation>
    <scope>NUCLEOTIDE SEQUENCE [LARGE SCALE GENOMIC DNA]</scope>
    <source>
        <strain evidence="4">JCM 30331</strain>
    </source>
</reference>
<name>A0ABQ2EXX4_9DEIO</name>
<evidence type="ECO:0000259" key="2">
    <source>
        <dbReference type="Pfam" id="PF07728"/>
    </source>
</evidence>
<comment type="caution">
    <text evidence="3">The sequence shown here is derived from an EMBL/GenBank/DDBJ whole genome shotgun (WGS) entry which is preliminary data.</text>
</comment>
<dbReference type="Proteomes" id="UP000647587">
    <property type="component" value="Unassembled WGS sequence"/>
</dbReference>
<dbReference type="PANTHER" id="PTHR37291">
    <property type="entry name" value="5-METHYLCYTOSINE-SPECIFIC RESTRICTION ENZYME B"/>
    <property type="match status" value="1"/>
</dbReference>
<dbReference type="PANTHER" id="PTHR37291:SF1">
    <property type="entry name" value="TYPE IV METHYL-DIRECTED RESTRICTION ENZYME ECOKMCRB SUBUNIT"/>
    <property type="match status" value="1"/>
</dbReference>
<sequence>MTKSEQDVSIPAFDLNKSDGKTQRGGVGYRGQTYEDRQTQSDLNTPASYAMDQVKVTWPPFFREMGLRVLEYQERQPELVSLLQDAGIAINHDEGTPLTEIDPFTFFSLVLKHTSEPTALAFFQKLAQQLNVHTSVPLDLTGVPWSNPMNAWFFAYRSERRPQDIPTLWSLTRQALTGVLDEVTFAEALNIRTVALAKLTQGLFWLNPELFLPLNGVNIPYLESLRVLGAARVASLPEYQEVLRAARPFAPDFITLSHTAWLRAQQGKQVAALIDGHFPFEQFRKDAAAYMTDRVKGNMILDRKYAPLLMDLFEAPSTIFLKPSRSPYSGKEQVAVKVALGGGVKSEGKSFGRALMFADNSGFEYVPFPAGLTLEVGWPDGKGDGPRQALQDPARQQQMLTALLAPLPISMPATLTLSTDFGALKLLPLQPEREGDIRATLETYMQGFGKSRRLRVGLTLTPEELESPAFAEHLEAALTYTDSLTGILDALAVAPEIIPAPEVIEVPGQTQVNPARQDAPLPGVALNKILYGPPGTGKTYRVVDEALAILDPAFLQAHPGAEGRAARKARYDDLTTQGRVSFVTFHQSFGYEDFIEGLKPVMDDRGHLTYRIEDGIFLQAVKAAGGLPGTPDIPSSSPTPALPHGVRADGQVWRMYIDGTVPISQVRDLSLTRSELRMGSWGKTPKDLSEVGFDEMSGRQSLFKDSMRPGDLVLLATGQDRIGAIGVVTGDYRFDPHSNPVFALDYAHARPVHWLAQGLNLSAITVTGKQFAQATLQRVKDVTPAQVLAHLPQATQQAKASTGSSALPHVLIIDEINRGNISKIFGELITLLEDSKRAGGREALNVTLPLSRRALSVPRSLYVIGTMNTADRSLTLLDAALRRRFVFRPVWPEPQVLPVLTLPDGTALDLRKLLYAINDRIERLLSREQVIGHAYLLGLPATLDGVAGALRERILPLLEEYFFEDWGKIREVLGDDGKPTELQFLHRVQGSGETRYRLNEDAFGNVDAFTGVYDRLNDADFPFES</sequence>
<feature type="region of interest" description="Disordered" evidence="1">
    <location>
        <begin position="1"/>
        <end position="29"/>
    </location>
</feature>
<gene>
    <name evidence="3" type="ORF">GCM10008955_26350</name>
</gene>
<dbReference type="Pfam" id="PF07728">
    <property type="entry name" value="AAA_5"/>
    <property type="match status" value="1"/>
</dbReference>
<protein>
    <submittedName>
        <fullName evidence="3">McrB-related protein</fullName>
    </submittedName>
</protein>
<feature type="domain" description="ATPase dynein-related AAA" evidence="2">
    <location>
        <begin position="807"/>
        <end position="885"/>
    </location>
</feature>
<dbReference type="SUPFAM" id="SSF52540">
    <property type="entry name" value="P-loop containing nucleoside triphosphate hydrolases"/>
    <property type="match status" value="1"/>
</dbReference>
<evidence type="ECO:0000313" key="3">
    <source>
        <dbReference type="EMBL" id="GGK31220.1"/>
    </source>
</evidence>
<organism evidence="3 4">
    <name type="scientific">Deinococcus malanensis</name>
    <dbReference type="NCBI Taxonomy" id="1706855"/>
    <lineage>
        <taxon>Bacteria</taxon>
        <taxon>Thermotogati</taxon>
        <taxon>Deinococcota</taxon>
        <taxon>Deinococci</taxon>
        <taxon>Deinococcales</taxon>
        <taxon>Deinococcaceae</taxon>
        <taxon>Deinococcus</taxon>
    </lineage>
</organism>
<dbReference type="InterPro" id="IPR052934">
    <property type="entry name" value="Methyl-DNA_Rec/Restrict_Enz"/>
</dbReference>
<dbReference type="InterPro" id="IPR011704">
    <property type="entry name" value="ATPase_dyneun-rel_AAA"/>
</dbReference>
<dbReference type="Gene3D" id="3.40.50.300">
    <property type="entry name" value="P-loop containing nucleotide triphosphate hydrolases"/>
    <property type="match status" value="1"/>
</dbReference>
<evidence type="ECO:0000256" key="1">
    <source>
        <dbReference type="SAM" id="MobiDB-lite"/>
    </source>
</evidence>
<evidence type="ECO:0000313" key="4">
    <source>
        <dbReference type="Proteomes" id="UP000647587"/>
    </source>
</evidence>
<dbReference type="EMBL" id="BMPP01000011">
    <property type="protein sequence ID" value="GGK31220.1"/>
    <property type="molecule type" value="Genomic_DNA"/>
</dbReference>
<accession>A0ABQ2EXX4</accession>
<dbReference type="InterPro" id="IPR027417">
    <property type="entry name" value="P-loop_NTPase"/>
</dbReference>
<proteinExistence type="predicted"/>